<evidence type="ECO:0000256" key="1">
    <source>
        <dbReference type="SAM" id="Phobius"/>
    </source>
</evidence>
<dbReference type="EMBL" id="JAIWYP010000007">
    <property type="protein sequence ID" value="KAH3792583.1"/>
    <property type="molecule type" value="Genomic_DNA"/>
</dbReference>
<keyword evidence="1" id="KW-0812">Transmembrane</keyword>
<keyword evidence="1" id="KW-1133">Transmembrane helix</keyword>
<reference evidence="2" key="2">
    <citation type="submission" date="2020-11" db="EMBL/GenBank/DDBJ databases">
        <authorList>
            <person name="McCartney M.A."/>
            <person name="Auch B."/>
            <person name="Kono T."/>
            <person name="Mallez S."/>
            <person name="Becker A."/>
            <person name="Gohl D.M."/>
            <person name="Silverstein K.A.T."/>
            <person name="Koren S."/>
            <person name="Bechman K.B."/>
            <person name="Herman A."/>
            <person name="Abrahante J.E."/>
            <person name="Garbe J."/>
        </authorList>
    </citation>
    <scope>NUCLEOTIDE SEQUENCE</scope>
    <source>
        <strain evidence="2">Duluth1</strain>
        <tissue evidence="2">Whole animal</tissue>
    </source>
</reference>
<name>A0A9D4F7Y6_DREPO</name>
<dbReference type="AlphaFoldDB" id="A0A9D4F7Y6"/>
<evidence type="ECO:0000313" key="3">
    <source>
        <dbReference type="Proteomes" id="UP000828390"/>
    </source>
</evidence>
<accession>A0A9D4F7Y6</accession>
<dbReference type="Proteomes" id="UP000828390">
    <property type="component" value="Unassembled WGS sequence"/>
</dbReference>
<evidence type="ECO:0000313" key="2">
    <source>
        <dbReference type="EMBL" id="KAH3792583.1"/>
    </source>
</evidence>
<keyword evidence="1" id="KW-0472">Membrane</keyword>
<gene>
    <name evidence="2" type="ORF">DPMN_146079</name>
</gene>
<proteinExistence type="predicted"/>
<comment type="caution">
    <text evidence="2">The sequence shown here is derived from an EMBL/GenBank/DDBJ whole genome shotgun (WGS) entry which is preliminary data.</text>
</comment>
<feature type="transmembrane region" description="Helical" evidence="1">
    <location>
        <begin position="65"/>
        <end position="85"/>
    </location>
</feature>
<protein>
    <submittedName>
        <fullName evidence="2">Uncharacterized protein</fullName>
    </submittedName>
</protein>
<reference evidence="2" key="1">
    <citation type="journal article" date="2019" name="bioRxiv">
        <title>The Genome of the Zebra Mussel, Dreissena polymorpha: A Resource for Invasive Species Research.</title>
        <authorList>
            <person name="McCartney M.A."/>
            <person name="Auch B."/>
            <person name="Kono T."/>
            <person name="Mallez S."/>
            <person name="Zhang Y."/>
            <person name="Obille A."/>
            <person name="Becker A."/>
            <person name="Abrahante J.E."/>
            <person name="Garbe J."/>
            <person name="Badalamenti J.P."/>
            <person name="Herman A."/>
            <person name="Mangelson H."/>
            <person name="Liachko I."/>
            <person name="Sullivan S."/>
            <person name="Sone E.D."/>
            <person name="Koren S."/>
            <person name="Silverstein K.A.T."/>
            <person name="Beckman K.B."/>
            <person name="Gohl D.M."/>
        </authorList>
    </citation>
    <scope>NUCLEOTIDE SEQUENCE</scope>
    <source>
        <strain evidence="2">Duluth1</strain>
        <tissue evidence="2">Whole animal</tissue>
    </source>
</reference>
<organism evidence="2 3">
    <name type="scientific">Dreissena polymorpha</name>
    <name type="common">Zebra mussel</name>
    <name type="synonym">Mytilus polymorpha</name>
    <dbReference type="NCBI Taxonomy" id="45954"/>
    <lineage>
        <taxon>Eukaryota</taxon>
        <taxon>Metazoa</taxon>
        <taxon>Spiralia</taxon>
        <taxon>Lophotrochozoa</taxon>
        <taxon>Mollusca</taxon>
        <taxon>Bivalvia</taxon>
        <taxon>Autobranchia</taxon>
        <taxon>Heteroconchia</taxon>
        <taxon>Euheterodonta</taxon>
        <taxon>Imparidentia</taxon>
        <taxon>Neoheterodontei</taxon>
        <taxon>Myida</taxon>
        <taxon>Dreissenoidea</taxon>
        <taxon>Dreissenidae</taxon>
        <taxon>Dreissena</taxon>
    </lineage>
</organism>
<sequence length="86" mass="9162">MVLQELLVYMPIPMFGGGYDNTNVSTADSCCADDDAGGVYDDISCGNAVVDGNTEPVDGMKISVLVIRMPLIMLISLVVMFMPLVV</sequence>
<keyword evidence="3" id="KW-1185">Reference proteome</keyword>